<evidence type="ECO:0000259" key="1">
    <source>
        <dbReference type="SMART" id="SM00306"/>
    </source>
</evidence>
<dbReference type="EMBL" id="FNGM01000011">
    <property type="protein sequence ID" value="SDM30598.1"/>
    <property type="molecule type" value="Genomic_DNA"/>
</dbReference>
<dbReference type="InterPro" id="IPR036844">
    <property type="entry name" value="Hint_dom_sf"/>
</dbReference>
<dbReference type="PROSITE" id="PS50818">
    <property type="entry name" value="INTEIN_C_TER"/>
    <property type="match status" value="1"/>
</dbReference>
<evidence type="ECO:0000313" key="5">
    <source>
        <dbReference type="Proteomes" id="UP000182783"/>
    </source>
</evidence>
<dbReference type="InterPro" id="IPR003587">
    <property type="entry name" value="Hint_dom_N"/>
</dbReference>
<reference evidence="3 5" key="2">
    <citation type="submission" date="2016-10" db="EMBL/GenBank/DDBJ databases">
        <authorList>
            <person name="de Groot N.N."/>
        </authorList>
    </citation>
    <scope>NUCLEOTIDE SEQUENCE [LARGE SCALE GENOMIC DNA]</scope>
    <source>
        <strain evidence="3 5">CGMCC 1.10239</strain>
    </source>
</reference>
<dbReference type="Gene3D" id="2.180.10.10">
    <property type="entry name" value="RHS repeat-associated core"/>
    <property type="match status" value="1"/>
</dbReference>
<evidence type="ECO:0000313" key="4">
    <source>
        <dbReference type="Proteomes" id="UP000070252"/>
    </source>
</evidence>
<accession>A0A1G9S4V7</accession>
<dbReference type="SMART" id="SM00306">
    <property type="entry name" value="HintN"/>
    <property type="match status" value="1"/>
</dbReference>
<dbReference type="EMBL" id="LIPY01000099">
    <property type="protein sequence ID" value="KWX77766.1"/>
    <property type="molecule type" value="Genomic_DNA"/>
</dbReference>
<protein>
    <submittedName>
        <fullName evidence="3">Intein C-terminal splicing region/intein N-terminal splicing region</fullName>
    </submittedName>
</protein>
<dbReference type="Gene3D" id="2.170.16.10">
    <property type="entry name" value="Hedgehog/Intein (Hint) domain"/>
    <property type="match status" value="1"/>
</dbReference>
<keyword evidence="4" id="KW-1185">Reference proteome</keyword>
<evidence type="ECO:0000313" key="3">
    <source>
        <dbReference type="EMBL" id="SDM30598.1"/>
    </source>
</evidence>
<dbReference type="InterPro" id="IPR006141">
    <property type="entry name" value="Intein_N"/>
</dbReference>
<organism evidence="3 5">
    <name type="scientific">Paenibacillus jilunlii</name>
    <dbReference type="NCBI Taxonomy" id="682956"/>
    <lineage>
        <taxon>Bacteria</taxon>
        <taxon>Bacillati</taxon>
        <taxon>Bacillota</taxon>
        <taxon>Bacilli</taxon>
        <taxon>Bacillales</taxon>
        <taxon>Paenibacillaceae</taxon>
        <taxon>Paenibacillus</taxon>
    </lineage>
</organism>
<dbReference type="AlphaFoldDB" id="A0A1G9S4V7"/>
<dbReference type="Proteomes" id="UP000182783">
    <property type="component" value="Unassembled WGS sequence"/>
</dbReference>
<dbReference type="Pfam" id="PF07591">
    <property type="entry name" value="PT-HINT"/>
    <property type="match status" value="1"/>
</dbReference>
<feature type="domain" description="Hint" evidence="1">
    <location>
        <begin position="130"/>
        <end position="224"/>
    </location>
</feature>
<dbReference type="SUPFAM" id="SSF51294">
    <property type="entry name" value="Hedgehog/intein (Hint) domain"/>
    <property type="match status" value="1"/>
</dbReference>
<sequence>MGRFLNEDTVEGQINNPLSLNLYTYVGNNPLIRWDPSGNSWIGDQWNAFVIQMKTVHASWETAMSYWTMGFTDPFFTSAKVPMNSKEYWYAQAEVTFNTALLGVGTVEKQLIKQESKEVASVVRLAKAGCNCFTAGTKVHTDEGEKNIEDIKVGDKVLAKSDENGEVAYKEVVGLFKKQADEIYYVHIGNEIIEVTGEHPFWLDGKGWTFVKDLKVGDLLVLSDGSKLAIDKIEKGPREATVYNFEVADFHSYFVSNLGIWVHNCAWSANTFAAGKLDEHFTKHVVKKQEWADLGYSLTKEGYFNRAQNLLNSSIGGDVRGFTSKNGYVFRYNSKTNEFATAKPDGTIETLFRPKDGMKYWEDQVKMYGGS</sequence>
<dbReference type="NCBIfam" id="TIGR01443">
    <property type="entry name" value="intein_Cterm"/>
    <property type="match status" value="1"/>
</dbReference>
<name>A0A1G9S4V7_9BACL</name>
<reference evidence="2 4" key="1">
    <citation type="submission" date="2015-08" db="EMBL/GenBank/DDBJ databases">
        <title>Genome of Paenibacillus jilunlii.</title>
        <authorList>
            <person name="Sant'Anna F.H."/>
            <person name="Ambrosini A."/>
            <person name="Souza R."/>
            <person name="Bach E."/>
            <person name="Fernandes G."/>
            <person name="Balsanelli E."/>
            <person name="Baura V.A."/>
            <person name="Pedrosa F.O."/>
            <person name="Souza E.M."/>
            <person name="Passaglia L."/>
        </authorList>
    </citation>
    <scope>NUCLEOTIDE SEQUENCE [LARGE SCALE GENOMIC DNA]</scope>
    <source>
        <strain evidence="2 4">DSM 23019</strain>
    </source>
</reference>
<dbReference type="NCBIfam" id="TIGR01445">
    <property type="entry name" value="intein_Nterm"/>
    <property type="match status" value="1"/>
</dbReference>
<dbReference type="Proteomes" id="UP000070252">
    <property type="component" value="Unassembled WGS sequence"/>
</dbReference>
<proteinExistence type="predicted"/>
<dbReference type="InterPro" id="IPR030934">
    <property type="entry name" value="Intein_C"/>
</dbReference>
<dbReference type="CDD" id="cd00081">
    <property type="entry name" value="Hint"/>
    <property type="match status" value="1"/>
</dbReference>
<evidence type="ECO:0000313" key="2">
    <source>
        <dbReference type="EMBL" id="KWX77766.1"/>
    </source>
</evidence>
<dbReference type="PROSITE" id="PS50817">
    <property type="entry name" value="INTEIN_N_TER"/>
    <property type="match status" value="1"/>
</dbReference>
<dbReference type="GO" id="GO:0016539">
    <property type="term" value="P:intein-mediated protein splicing"/>
    <property type="evidence" value="ECO:0007669"/>
    <property type="project" value="InterPro"/>
</dbReference>
<dbReference type="RefSeq" id="WP_062521362.1">
    <property type="nucleotide sequence ID" value="NZ_CP048429.1"/>
</dbReference>
<gene>
    <name evidence="2" type="ORF">AML91_07015</name>
    <name evidence="3" type="ORF">SAMN05216191_11159</name>
</gene>